<evidence type="ECO:0000313" key="4">
    <source>
        <dbReference type="EMBL" id="KAK1293701.1"/>
    </source>
</evidence>
<dbReference type="GO" id="GO:0000226">
    <property type="term" value="P:microtubule cytoskeleton organization"/>
    <property type="evidence" value="ECO:0007669"/>
    <property type="project" value="InterPro"/>
</dbReference>
<dbReference type="Proteomes" id="UP001180020">
    <property type="component" value="Unassembled WGS sequence"/>
</dbReference>
<dbReference type="AlphaFoldDB" id="A0AAV9CYP4"/>
<comment type="caution">
    <text evidence="4">The sequence shown here is derived from an EMBL/GenBank/DDBJ whole genome shotgun (WGS) entry which is preliminary data.</text>
</comment>
<dbReference type="PANTHER" id="PTHR19321:SF4">
    <property type="entry name" value="65-KDA MICROTUBULE-ASSOCIATED PROTEIN 5"/>
    <property type="match status" value="1"/>
</dbReference>
<name>A0AAV9CYP4_ACOCL</name>
<accession>A0AAV9CYP4</accession>
<dbReference type="InterPro" id="IPR007145">
    <property type="entry name" value="MAP65_Ase1_PRC1"/>
</dbReference>
<gene>
    <name evidence="4" type="primary">MAP65-5</name>
    <name evidence="4" type="ORF">QJS10_CPB17g01710</name>
</gene>
<dbReference type="Pfam" id="PF03999">
    <property type="entry name" value="MAP65_ASE1"/>
    <property type="match status" value="1"/>
</dbReference>
<evidence type="ECO:0000256" key="2">
    <source>
        <dbReference type="ARBA" id="ARBA00022701"/>
    </source>
</evidence>
<sequence length="571" mass="64531">MSRHFSPLSPSMGTTTCGSLLQELQKLWDEIGESDVERDKILLQLEQECLEVYRRKVDRTSKYKADLHRSLAEAEAEAVGLVSALGEHSFSSWVGNPFFWAEKKKGTLKEQILGMKPVLEELRRRREDRVSEFSEVQSQIVQISGEIAGSAGFGNSVALQVDERDLTVKKLEELKAHLLELQKDKSVRLQKVDGYVAAIYELSTVMSLNFNKVMDDIHPSFCDPSKAQLKSISNDTLARLARTLHLQKQDKEERLRKLQDLGSALIEIWSLMDTPMEEQKRFDHVTRLISVSVEDVSVQGCLCMSVIEEVTEAEVERLNILKASKMKELVLKKQNELEEIYRGVHMDADSDSAREILITLIESGKVDLAQLLSSMDDQIMKAKEQAQSRKDILEKVERWTHASEEESWLDDYERVGLDQNRYSAGRGAHKNLKRAEKARILVSKIPSEPAPLLKNLEEFILQRQAREEEKRRSREQKRLQEQHTTEQEALYGSRPSPARSVLTRKPLGQSSCANSVGGTPMGRRVMTPSSRHGISAGKERKEGGKAYAVIPVNYVALPKEDASNRAGLASP</sequence>
<protein>
    <submittedName>
        <fullName evidence="4">65-kDa microtubule-associated protein 5</fullName>
    </submittedName>
</protein>
<reference evidence="4" key="2">
    <citation type="submission" date="2023-06" db="EMBL/GenBank/DDBJ databases">
        <authorList>
            <person name="Ma L."/>
            <person name="Liu K.-W."/>
            <person name="Li Z."/>
            <person name="Hsiao Y.-Y."/>
            <person name="Qi Y."/>
            <person name="Fu T."/>
            <person name="Tang G."/>
            <person name="Zhang D."/>
            <person name="Sun W.-H."/>
            <person name="Liu D.-K."/>
            <person name="Li Y."/>
            <person name="Chen G.-Z."/>
            <person name="Liu X.-D."/>
            <person name="Liao X.-Y."/>
            <person name="Jiang Y.-T."/>
            <person name="Yu X."/>
            <person name="Hao Y."/>
            <person name="Huang J."/>
            <person name="Zhao X.-W."/>
            <person name="Ke S."/>
            <person name="Chen Y.-Y."/>
            <person name="Wu W.-L."/>
            <person name="Hsu J.-L."/>
            <person name="Lin Y.-F."/>
            <person name="Huang M.-D."/>
            <person name="Li C.-Y."/>
            <person name="Huang L."/>
            <person name="Wang Z.-W."/>
            <person name="Zhao X."/>
            <person name="Zhong W.-Y."/>
            <person name="Peng D.-H."/>
            <person name="Ahmad S."/>
            <person name="Lan S."/>
            <person name="Zhang J.-S."/>
            <person name="Tsai W.-C."/>
            <person name="Van De Peer Y."/>
            <person name="Liu Z.-J."/>
        </authorList>
    </citation>
    <scope>NUCLEOTIDE SEQUENCE</scope>
    <source>
        <strain evidence="4">CP</strain>
        <tissue evidence="4">Leaves</tissue>
    </source>
</reference>
<evidence type="ECO:0000256" key="1">
    <source>
        <dbReference type="ARBA" id="ARBA00006187"/>
    </source>
</evidence>
<dbReference type="GO" id="GO:0005874">
    <property type="term" value="C:microtubule"/>
    <property type="evidence" value="ECO:0007669"/>
    <property type="project" value="UniProtKB-KW"/>
</dbReference>
<dbReference type="GO" id="GO:0008017">
    <property type="term" value="F:microtubule binding"/>
    <property type="evidence" value="ECO:0007669"/>
    <property type="project" value="InterPro"/>
</dbReference>
<dbReference type="PANTHER" id="PTHR19321">
    <property type="entry name" value="PROTEIN REGULATOR OF CYTOKINESIS 1 PRC1-RELATED"/>
    <property type="match status" value="1"/>
</dbReference>
<dbReference type="GO" id="GO:0005737">
    <property type="term" value="C:cytoplasm"/>
    <property type="evidence" value="ECO:0007669"/>
    <property type="project" value="TreeGrafter"/>
</dbReference>
<reference evidence="4" key="1">
    <citation type="journal article" date="2023" name="Nat. Commun.">
        <title>Diploid and tetraploid genomes of Acorus and the evolution of monocots.</title>
        <authorList>
            <person name="Ma L."/>
            <person name="Liu K.W."/>
            <person name="Li Z."/>
            <person name="Hsiao Y.Y."/>
            <person name="Qi Y."/>
            <person name="Fu T."/>
            <person name="Tang G.D."/>
            <person name="Zhang D."/>
            <person name="Sun W.H."/>
            <person name="Liu D.K."/>
            <person name="Li Y."/>
            <person name="Chen G.Z."/>
            <person name="Liu X.D."/>
            <person name="Liao X.Y."/>
            <person name="Jiang Y.T."/>
            <person name="Yu X."/>
            <person name="Hao Y."/>
            <person name="Huang J."/>
            <person name="Zhao X.W."/>
            <person name="Ke S."/>
            <person name="Chen Y.Y."/>
            <person name="Wu W.L."/>
            <person name="Hsu J.L."/>
            <person name="Lin Y.F."/>
            <person name="Huang M.D."/>
            <person name="Li C.Y."/>
            <person name="Huang L."/>
            <person name="Wang Z.W."/>
            <person name="Zhao X."/>
            <person name="Zhong W.Y."/>
            <person name="Peng D.H."/>
            <person name="Ahmad S."/>
            <person name="Lan S."/>
            <person name="Zhang J.S."/>
            <person name="Tsai W.C."/>
            <person name="Van de Peer Y."/>
            <person name="Liu Z.J."/>
        </authorList>
    </citation>
    <scope>NUCLEOTIDE SEQUENCE</scope>
    <source>
        <strain evidence="4">CP</strain>
    </source>
</reference>
<comment type="similarity">
    <text evidence="1">Belongs to the MAP65/ASE1 family.</text>
</comment>
<dbReference type="Gene3D" id="1.20.58.1520">
    <property type="match status" value="1"/>
</dbReference>
<keyword evidence="2" id="KW-0493">Microtubule</keyword>
<feature type="compositionally biased region" description="Polar residues" evidence="3">
    <location>
        <begin position="508"/>
        <end position="517"/>
    </location>
</feature>
<evidence type="ECO:0000313" key="5">
    <source>
        <dbReference type="Proteomes" id="UP001180020"/>
    </source>
</evidence>
<keyword evidence="5" id="KW-1185">Reference proteome</keyword>
<evidence type="ECO:0000256" key="3">
    <source>
        <dbReference type="SAM" id="MobiDB-lite"/>
    </source>
</evidence>
<proteinExistence type="inferred from homology"/>
<feature type="region of interest" description="Disordered" evidence="3">
    <location>
        <begin position="468"/>
        <end position="541"/>
    </location>
</feature>
<feature type="compositionally biased region" description="Basic and acidic residues" evidence="3">
    <location>
        <begin position="468"/>
        <end position="486"/>
    </location>
</feature>
<organism evidence="4 5">
    <name type="scientific">Acorus calamus</name>
    <name type="common">Sweet flag</name>
    <dbReference type="NCBI Taxonomy" id="4465"/>
    <lineage>
        <taxon>Eukaryota</taxon>
        <taxon>Viridiplantae</taxon>
        <taxon>Streptophyta</taxon>
        <taxon>Embryophyta</taxon>
        <taxon>Tracheophyta</taxon>
        <taxon>Spermatophyta</taxon>
        <taxon>Magnoliopsida</taxon>
        <taxon>Liliopsida</taxon>
        <taxon>Acoraceae</taxon>
        <taxon>Acorus</taxon>
    </lineage>
</organism>
<dbReference type="EMBL" id="JAUJYO010000017">
    <property type="protein sequence ID" value="KAK1293701.1"/>
    <property type="molecule type" value="Genomic_DNA"/>
</dbReference>
<dbReference type="GO" id="GO:0005819">
    <property type="term" value="C:spindle"/>
    <property type="evidence" value="ECO:0007669"/>
    <property type="project" value="TreeGrafter"/>
</dbReference>